<dbReference type="OrthoDB" id="3694551at2"/>
<organism evidence="2 3">
    <name type="scientific">Kribbella albertanoniae</name>
    <dbReference type="NCBI Taxonomy" id="1266829"/>
    <lineage>
        <taxon>Bacteria</taxon>
        <taxon>Bacillati</taxon>
        <taxon>Actinomycetota</taxon>
        <taxon>Actinomycetes</taxon>
        <taxon>Propionibacteriales</taxon>
        <taxon>Kribbellaceae</taxon>
        <taxon>Kribbella</taxon>
    </lineage>
</organism>
<dbReference type="AlphaFoldDB" id="A0A4V2XRB5"/>
<feature type="transmembrane region" description="Helical" evidence="1">
    <location>
        <begin position="135"/>
        <end position="155"/>
    </location>
</feature>
<evidence type="ECO:0000313" key="3">
    <source>
        <dbReference type="Proteomes" id="UP000295075"/>
    </source>
</evidence>
<feature type="transmembrane region" description="Helical" evidence="1">
    <location>
        <begin position="12"/>
        <end position="28"/>
    </location>
</feature>
<keyword evidence="1" id="KW-1133">Transmembrane helix</keyword>
<evidence type="ECO:0000256" key="1">
    <source>
        <dbReference type="SAM" id="Phobius"/>
    </source>
</evidence>
<feature type="transmembrane region" description="Helical" evidence="1">
    <location>
        <begin position="34"/>
        <end position="54"/>
    </location>
</feature>
<dbReference type="RefSeq" id="WP_132407443.1">
    <property type="nucleotide sequence ID" value="NZ_SMKA01000062.1"/>
</dbReference>
<accession>A0A4V2XRB5</accession>
<sequence>MAKKRRPTKLGDLALLLCLGTVAYYGYPPRLNPVAWACGVPAVLLFWMLFLMPTKCDYLTTRRKPCDRGVRGKVGGCRDHARWKRDAMFAAFGRRNPGQRFRIAWSAQDAALPPAPVRQTRDGERQSANASRGSYNLVMLIATVVSALAALAALLPR</sequence>
<comment type="caution">
    <text evidence="2">The sequence shown here is derived from an EMBL/GenBank/DDBJ whole genome shotgun (WGS) entry which is preliminary data.</text>
</comment>
<proteinExistence type="predicted"/>
<protein>
    <submittedName>
        <fullName evidence="2">Uncharacterized protein</fullName>
    </submittedName>
</protein>
<evidence type="ECO:0000313" key="2">
    <source>
        <dbReference type="EMBL" id="TDC29265.1"/>
    </source>
</evidence>
<dbReference type="EMBL" id="SMKA01000062">
    <property type="protein sequence ID" value="TDC29265.1"/>
    <property type="molecule type" value="Genomic_DNA"/>
</dbReference>
<keyword evidence="3" id="KW-1185">Reference proteome</keyword>
<gene>
    <name evidence="2" type="ORF">E1261_16135</name>
</gene>
<reference evidence="2 3" key="1">
    <citation type="submission" date="2019-03" db="EMBL/GenBank/DDBJ databases">
        <title>Draft genome sequences of novel Actinobacteria.</title>
        <authorList>
            <person name="Sahin N."/>
            <person name="Ay H."/>
            <person name="Saygin H."/>
        </authorList>
    </citation>
    <scope>NUCLEOTIDE SEQUENCE [LARGE SCALE GENOMIC DNA]</scope>
    <source>
        <strain evidence="2 3">JCM 30547</strain>
    </source>
</reference>
<keyword evidence="1" id="KW-0472">Membrane</keyword>
<dbReference type="Proteomes" id="UP000295075">
    <property type="component" value="Unassembled WGS sequence"/>
</dbReference>
<name>A0A4V2XRB5_9ACTN</name>
<keyword evidence="1" id="KW-0812">Transmembrane</keyword>